<dbReference type="Pfam" id="PF02148">
    <property type="entry name" value="zf-UBP"/>
    <property type="match status" value="1"/>
</dbReference>
<keyword evidence="12" id="KW-0833">Ubl conjugation pathway</keyword>
<keyword evidence="10" id="KW-0747">Spliceosome</keyword>
<keyword evidence="27" id="KW-1185">Reference proteome</keyword>
<evidence type="ECO:0000256" key="9">
    <source>
        <dbReference type="ARBA" id="ARBA00022723"/>
    </source>
</evidence>
<dbReference type="PROSITE" id="PS50235">
    <property type="entry name" value="USP_3"/>
    <property type="match status" value="1"/>
</dbReference>
<evidence type="ECO:0000256" key="17">
    <source>
        <dbReference type="ARBA" id="ARBA00023242"/>
    </source>
</evidence>
<feature type="region of interest" description="Disordered" evidence="23">
    <location>
        <begin position="1"/>
        <end position="115"/>
    </location>
</feature>
<keyword evidence="15" id="KW-0832">Ubl conjugation</keyword>
<dbReference type="FunFam" id="3.90.70.10:FF:000030">
    <property type="entry name" value="U4/U6.U5 tri-snRNP-associated protein 2"/>
    <property type="match status" value="1"/>
</dbReference>
<dbReference type="FunFam" id="3.30.40.10:FF:000068">
    <property type="entry name" value="U4/U6.U5 tri-snRNP-associated protein 2"/>
    <property type="match status" value="1"/>
</dbReference>
<evidence type="ECO:0000256" key="4">
    <source>
        <dbReference type="ARBA" id="ARBA00012759"/>
    </source>
</evidence>
<protein>
    <recommendedName>
        <fullName evidence="20">Ubiquitin carboxyl-terminal hydrolase 39</fullName>
        <ecNumber evidence="4">3.4.19.12</ecNumber>
    </recommendedName>
    <alternativeName>
        <fullName evidence="21">U4/U6.U5 tri-snRNP-associated 65 kDa protein</fullName>
    </alternativeName>
</protein>
<accession>A0AA39HTF9</accession>
<dbReference type="PROSITE" id="PS50271">
    <property type="entry name" value="ZF_UBP"/>
    <property type="match status" value="1"/>
</dbReference>
<dbReference type="InterPro" id="IPR028889">
    <property type="entry name" value="USP"/>
</dbReference>
<comment type="subcellular location">
    <subcellularLocation>
        <location evidence="2">Nucleus</location>
    </subcellularLocation>
</comment>
<evidence type="ECO:0000256" key="7">
    <source>
        <dbReference type="ARBA" id="ARBA00022618"/>
    </source>
</evidence>
<evidence type="ECO:0000256" key="6">
    <source>
        <dbReference type="ARBA" id="ARBA00022553"/>
    </source>
</evidence>
<sequence length="623" mass="73442">MMSHRDDESSSSRRTHDRDRDRERDRHDRDRMNGRDHRERDDRGKDRKRQRSPERPSAKRGRRDASPERRSSRRDDNRERDRDRRRSRSPRRSPEPGEVVEGASKVEDKPVERPLTAREIARQKLLQEIEEQERADESNAPMWTMKKAEAEKASRNCPYLDTVDRAVLDFDFEKLCSISLSHVNVYACMVCGKYFQGRGMGTHAYTHSVDTNHHVFLNLQSLKFYCLPDNYEVIDPSLSDIKFVLKPFYKTEEIEKIDKNTRMSRAFDDTRYYPGIVGLNNIKANDYTNVILHALSHVPPLRDYFLREEDASLKRPPGDKLNLLPKRFGELIRKLWNPKVFKAHVSPHEMLQAVVLCSNKRFQITKQSDAQEFMLFLLNTLHIALNGTKKTSSSIVYRCFRGKMRVYSRKVLPMDADDSQRRAMMESDEFSESVEEKPFLYLNLDLPPPPLYRDELLQNIIPQVPLGVLLARYNGSTEKECKTYNENFLKRFELTRLPEYLILTYQRFEKNRYFMEKNPTIVNFPITNVDFYDCLAPEARETHKYTTYDLVANIVHDGPPSDGHYRMQVVHQATGKWYELEDLHVTEILPQIITLTESYIQIWRLNTKKTRVERMGEEEMDTV</sequence>
<evidence type="ECO:0000259" key="25">
    <source>
        <dbReference type="PROSITE" id="PS50271"/>
    </source>
</evidence>
<dbReference type="GO" id="GO:0016579">
    <property type="term" value="P:protein deubiquitination"/>
    <property type="evidence" value="ECO:0007669"/>
    <property type="project" value="InterPro"/>
</dbReference>
<evidence type="ECO:0000256" key="23">
    <source>
        <dbReference type="SAM" id="MobiDB-lite"/>
    </source>
</evidence>
<dbReference type="InterPro" id="IPR001607">
    <property type="entry name" value="Znf_UBP"/>
</dbReference>
<evidence type="ECO:0000256" key="20">
    <source>
        <dbReference type="ARBA" id="ARBA00071645"/>
    </source>
</evidence>
<dbReference type="PANTHER" id="PTHR21646:SF16">
    <property type="entry name" value="U4_U6.U5 TRI-SNRNP-ASSOCIATED PROTEIN 2"/>
    <property type="match status" value="1"/>
</dbReference>
<dbReference type="GO" id="GO:0005681">
    <property type="term" value="C:spliceosomal complex"/>
    <property type="evidence" value="ECO:0007669"/>
    <property type="project" value="UniProtKB-KW"/>
</dbReference>
<organism evidence="26 27">
    <name type="scientific">Steinernema hermaphroditum</name>
    <dbReference type="NCBI Taxonomy" id="289476"/>
    <lineage>
        <taxon>Eukaryota</taxon>
        <taxon>Metazoa</taxon>
        <taxon>Ecdysozoa</taxon>
        <taxon>Nematoda</taxon>
        <taxon>Chromadorea</taxon>
        <taxon>Rhabditida</taxon>
        <taxon>Tylenchina</taxon>
        <taxon>Panagrolaimomorpha</taxon>
        <taxon>Strongyloidoidea</taxon>
        <taxon>Steinernematidae</taxon>
        <taxon>Steinernema</taxon>
    </lineage>
</organism>
<feature type="domain" description="UBP-type" evidence="25">
    <location>
        <begin position="155"/>
        <end position="252"/>
    </location>
</feature>
<reference evidence="26" key="1">
    <citation type="submission" date="2023-06" db="EMBL/GenBank/DDBJ databases">
        <title>Genomic analysis of the entomopathogenic nematode Steinernema hermaphroditum.</title>
        <authorList>
            <person name="Schwarz E.M."/>
            <person name="Heppert J.K."/>
            <person name="Baniya A."/>
            <person name="Schwartz H.T."/>
            <person name="Tan C.-H."/>
            <person name="Antoshechkin I."/>
            <person name="Sternberg P.W."/>
            <person name="Goodrich-Blair H."/>
            <person name="Dillman A.R."/>
        </authorList>
    </citation>
    <scope>NUCLEOTIDE SEQUENCE</scope>
    <source>
        <strain evidence="26">PS9179</strain>
        <tissue evidence="26">Whole animal</tissue>
    </source>
</reference>
<keyword evidence="17" id="KW-0539">Nucleus</keyword>
<evidence type="ECO:0000256" key="14">
    <source>
        <dbReference type="ARBA" id="ARBA00022833"/>
    </source>
</evidence>
<dbReference type="CDD" id="cd02669">
    <property type="entry name" value="Peptidase_C19M"/>
    <property type="match status" value="1"/>
</dbReference>
<comment type="similarity">
    <text evidence="3">Belongs to the peptidase C19 family.</text>
</comment>
<evidence type="ECO:0000256" key="10">
    <source>
        <dbReference type="ARBA" id="ARBA00022728"/>
    </source>
</evidence>
<dbReference type="Proteomes" id="UP001175271">
    <property type="component" value="Unassembled WGS sequence"/>
</dbReference>
<dbReference type="EMBL" id="JAUCMV010000003">
    <property type="protein sequence ID" value="KAK0411727.1"/>
    <property type="molecule type" value="Genomic_DNA"/>
</dbReference>
<dbReference type="PANTHER" id="PTHR21646">
    <property type="entry name" value="UBIQUITIN CARBOXYL-TERMINAL HYDROLASE"/>
    <property type="match status" value="1"/>
</dbReference>
<comment type="catalytic activity">
    <reaction evidence="1">
        <text>Thiol-dependent hydrolysis of ester, thioester, amide, peptide and isopeptide bonds formed by the C-terminal Gly of ubiquitin (a 76-residue protein attached to proteins as an intracellular targeting signal).</text>
        <dbReference type="EC" id="3.4.19.12"/>
    </reaction>
</comment>
<evidence type="ECO:0000313" key="27">
    <source>
        <dbReference type="Proteomes" id="UP001175271"/>
    </source>
</evidence>
<keyword evidence="9" id="KW-0479">Metal-binding</keyword>
<dbReference type="InterPro" id="IPR038765">
    <property type="entry name" value="Papain-like_cys_pep_sf"/>
</dbReference>
<dbReference type="InterPro" id="IPR013083">
    <property type="entry name" value="Znf_RING/FYVE/PHD"/>
</dbReference>
<evidence type="ECO:0000256" key="1">
    <source>
        <dbReference type="ARBA" id="ARBA00000707"/>
    </source>
</evidence>
<dbReference type="InterPro" id="IPR033809">
    <property type="entry name" value="USP39"/>
</dbReference>
<keyword evidence="7" id="KW-0132">Cell division</keyword>
<evidence type="ECO:0000259" key="24">
    <source>
        <dbReference type="PROSITE" id="PS50235"/>
    </source>
</evidence>
<proteinExistence type="inferred from homology"/>
<gene>
    <name evidence="26" type="ORF">QR680_005809</name>
</gene>
<feature type="compositionally biased region" description="Basic and acidic residues" evidence="23">
    <location>
        <begin position="104"/>
        <end position="115"/>
    </location>
</feature>
<evidence type="ECO:0000256" key="5">
    <source>
        <dbReference type="ARBA" id="ARBA00022499"/>
    </source>
</evidence>
<dbReference type="InterPro" id="IPR001394">
    <property type="entry name" value="Peptidase_C19_UCH"/>
</dbReference>
<dbReference type="InterPro" id="IPR050185">
    <property type="entry name" value="Ub_carboxyl-term_hydrolase"/>
</dbReference>
<keyword evidence="16" id="KW-0508">mRNA splicing</keyword>
<dbReference type="GO" id="GO:0000245">
    <property type="term" value="P:spliceosomal complex assembly"/>
    <property type="evidence" value="ECO:0007669"/>
    <property type="project" value="InterPro"/>
</dbReference>
<evidence type="ECO:0000256" key="15">
    <source>
        <dbReference type="ARBA" id="ARBA00022843"/>
    </source>
</evidence>
<dbReference type="EC" id="3.4.19.12" evidence="4"/>
<evidence type="ECO:0000256" key="18">
    <source>
        <dbReference type="ARBA" id="ARBA00023306"/>
    </source>
</evidence>
<name>A0AA39HTF9_9BILA</name>
<evidence type="ECO:0000256" key="22">
    <source>
        <dbReference type="PROSITE-ProRule" id="PRU00502"/>
    </source>
</evidence>
<dbReference type="GO" id="GO:0004843">
    <property type="term" value="F:cysteine-type deubiquitinase activity"/>
    <property type="evidence" value="ECO:0007669"/>
    <property type="project" value="UniProtKB-EC"/>
</dbReference>
<dbReference type="SMART" id="SM00290">
    <property type="entry name" value="ZnF_UBP"/>
    <property type="match status" value="1"/>
</dbReference>
<evidence type="ECO:0000256" key="13">
    <source>
        <dbReference type="ARBA" id="ARBA00022801"/>
    </source>
</evidence>
<feature type="compositionally biased region" description="Basic and acidic residues" evidence="23">
    <location>
        <begin position="1"/>
        <end position="84"/>
    </location>
</feature>
<keyword evidence="11 22" id="KW-0863">Zinc-finger</keyword>
<evidence type="ECO:0000256" key="11">
    <source>
        <dbReference type="ARBA" id="ARBA00022771"/>
    </source>
</evidence>
<keyword evidence="8" id="KW-0507">mRNA processing</keyword>
<keyword evidence="13" id="KW-0378">Hydrolase</keyword>
<evidence type="ECO:0000256" key="2">
    <source>
        <dbReference type="ARBA" id="ARBA00004123"/>
    </source>
</evidence>
<dbReference type="SUPFAM" id="SSF57850">
    <property type="entry name" value="RING/U-box"/>
    <property type="match status" value="1"/>
</dbReference>
<evidence type="ECO:0000256" key="3">
    <source>
        <dbReference type="ARBA" id="ARBA00009085"/>
    </source>
</evidence>
<keyword evidence="5" id="KW-1017">Isopeptide bond</keyword>
<evidence type="ECO:0000313" key="26">
    <source>
        <dbReference type="EMBL" id="KAK0411727.1"/>
    </source>
</evidence>
<dbReference type="GO" id="GO:0051301">
    <property type="term" value="P:cell division"/>
    <property type="evidence" value="ECO:0007669"/>
    <property type="project" value="UniProtKB-KW"/>
</dbReference>
<comment type="subunit">
    <text evidence="19">The U4/U6-U5 tri-snRNP complex is a building block of the precatalytic spliceosome (spliceosome B complex). Component of the U4/U6-U5 tri-snRNP complex composed of the U4, U6 and U5 snRNAs and at least PRPF3, PRPF4, PRPF6, PRPF8, PRPF31, SNRNP200, TXNL4A, SNRNP40, SNRPB, SNRPD1, SNRPD2, SNRPD3, SNRPE, SNRPF, SNRPG, DDX23, CD2BP2, PPIH, SNU13, EFTUD2, SART1 and USP39, plus LSM2, LSM3, LSM4, LSM5, LSM6, LSM7 and LSM8.</text>
</comment>
<evidence type="ECO:0000256" key="16">
    <source>
        <dbReference type="ARBA" id="ARBA00023187"/>
    </source>
</evidence>
<keyword evidence="14" id="KW-0862">Zinc</keyword>
<comment type="caution">
    <text evidence="26">The sequence shown here is derived from an EMBL/GenBank/DDBJ whole genome shotgun (WGS) entry which is preliminary data.</text>
</comment>
<feature type="domain" description="USP" evidence="24">
    <location>
        <begin position="277"/>
        <end position="606"/>
    </location>
</feature>
<evidence type="ECO:0000256" key="21">
    <source>
        <dbReference type="ARBA" id="ARBA00079185"/>
    </source>
</evidence>
<dbReference type="SUPFAM" id="SSF54001">
    <property type="entry name" value="Cysteine proteinases"/>
    <property type="match status" value="1"/>
</dbReference>
<dbReference type="Gene3D" id="3.90.70.10">
    <property type="entry name" value="Cysteine proteinases"/>
    <property type="match status" value="1"/>
</dbReference>
<dbReference type="Pfam" id="PF00443">
    <property type="entry name" value="UCH"/>
    <property type="match status" value="1"/>
</dbReference>
<dbReference type="Gene3D" id="3.30.40.10">
    <property type="entry name" value="Zinc/RING finger domain, C3HC4 (zinc finger)"/>
    <property type="match status" value="1"/>
</dbReference>
<keyword evidence="18" id="KW-0131">Cell cycle</keyword>
<evidence type="ECO:0000256" key="19">
    <source>
        <dbReference type="ARBA" id="ARBA00064202"/>
    </source>
</evidence>
<keyword evidence="6" id="KW-0597">Phosphoprotein</keyword>
<dbReference type="GO" id="GO:0008270">
    <property type="term" value="F:zinc ion binding"/>
    <property type="evidence" value="ECO:0007669"/>
    <property type="project" value="UniProtKB-KW"/>
</dbReference>
<evidence type="ECO:0000256" key="12">
    <source>
        <dbReference type="ARBA" id="ARBA00022786"/>
    </source>
</evidence>
<evidence type="ECO:0000256" key="8">
    <source>
        <dbReference type="ARBA" id="ARBA00022664"/>
    </source>
</evidence>
<dbReference type="AlphaFoldDB" id="A0AA39HTF9"/>